<dbReference type="EMBL" id="CM022217">
    <property type="protein sequence ID" value="KAF7025773.1"/>
    <property type="molecule type" value="Genomic_DNA"/>
</dbReference>
<proteinExistence type="predicted"/>
<organism evidence="2">
    <name type="scientific">Triticum aestivum</name>
    <name type="common">Wheat</name>
    <dbReference type="NCBI Taxonomy" id="4565"/>
    <lineage>
        <taxon>Eukaryota</taxon>
        <taxon>Viridiplantae</taxon>
        <taxon>Streptophyta</taxon>
        <taxon>Embryophyta</taxon>
        <taxon>Tracheophyta</taxon>
        <taxon>Spermatophyta</taxon>
        <taxon>Magnoliopsida</taxon>
        <taxon>Liliopsida</taxon>
        <taxon>Poales</taxon>
        <taxon>Poaceae</taxon>
        <taxon>BOP clade</taxon>
        <taxon>Pooideae</taxon>
        <taxon>Triticodae</taxon>
        <taxon>Triticeae</taxon>
        <taxon>Triticinae</taxon>
        <taxon>Triticum</taxon>
    </lineage>
</organism>
<dbReference type="Gramene" id="TraesROB_scaffold_012532_01G000300.1">
    <property type="protein sequence ID" value="TraesROB_scaffold_012532_01G000300.1"/>
    <property type="gene ID" value="TraesROB_scaffold_012532_01G000300"/>
</dbReference>
<dbReference type="AlphaFoldDB" id="A0A9R1FBH8"/>
<comment type="caution">
    <text evidence="2">The sequence shown here is derived from an EMBL/GenBank/DDBJ whole genome shotgun (WGS) entry which is preliminary data.</text>
</comment>
<protein>
    <submittedName>
        <fullName evidence="2">Uncharacterized protein</fullName>
    </submittedName>
</protein>
<reference evidence="2" key="1">
    <citation type="journal article" date="2017" name="Gigascience">
        <title>The first near-complete assembly of the hexaploid bread wheat genome, Triticum aestivum.</title>
        <authorList>
            <person name="Zimin A.V."/>
            <person name="Puiu D."/>
            <person name="Hall R."/>
            <person name="Kingan S."/>
            <person name="Clavijo B.J."/>
            <person name="Salzberg S.L."/>
        </authorList>
    </citation>
    <scope>NUCLEOTIDE SEQUENCE</scope>
    <source>
        <tissue evidence="2">Leaf</tissue>
    </source>
</reference>
<sequence>MQGGGDGERGWRPTGTTGDGATVPGRRSTRDGRRGRGGRSRCWPVRPEPAGEVVVGEGMACRRGGGGVLWIESTEVRDTERDRDGGQGWVGCQEDKEDKVERERVVVGAWAWGVGRVGFAL</sequence>
<evidence type="ECO:0000256" key="1">
    <source>
        <dbReference type="SAM" id="MobiDB-lite"/>
    </source>
</evidence>
<evidence type="ECO:0000313" key="2">
    <source>
        <dbReference type="EMBL" id="KAF7025773.1"/>
    </source>
</evidence>
<reference evidence="2" key="2">
    <citation type="submission" date="2020-03" db="EMBL/GenBank/DDBJ databases">
        <title>The second near-complete assembly of the hexaploid bread wheat (Triticum aestivum) genome.</title>
        <authorList>
            <person name="Zimin A.V."/>
            <person name="Puiu D."/>
            <person name="Shumante A."/>
            <person name="Alonge M."/>
            <person name="Salzberg S.L."/>
        </authorList>
    </citation>
    <scope>NUCLEOTIDE SEQUENCE</scope>
    <source>
        <tissue evidence="2">Leaf</tissue>
    </source>
</reference>
<dbReference type="Gramene" id="TraesCLE_scaffold_018422_01G000600.1">
    <property type="protein sequence ID" value="TraesCLE_scaffold_018422_01G000600.1"/>
    <property type="gene ID" value="TraesCLE_scaffold_018422_01G000600"/>
</dbReference>
<dbReference type="Gramene" id="TraesCAD_scaffold_036415_01G000100.1">
    <property type="protein sequence ID" value="TraesCAD_scaffold_036415_01G000100.1"/>
    <property type="gene ID" value="TraesCAD_scaffold_036415_01G000100"/>
</dbReference>
<feature type="compositionally biased region" description="Basic and acidic residues" evidence="1">
    <location>
        <begin position="1"/>
        <end position="11"/>
    </location>
</feature>
<gene>
    <name evidence="2" type="ORF">CFC21_037930</name>
</gene>
<name>A0A9R1FBH8_WHEAT</name>
<accession>A0A9R1FBH8</accession>
<feature type="region of interest" description="Disordered" evidence="1">
    <location>
        <begin position="1"/>
        <end position="46"/>
    </location>
</feature>
<dbReference type="Gramene" id="TraesWEE_scaffold_010926_01G000600.1">
    <property type="protein sequence ID" value="TraesWEE_scaffold_010926_01G000600.1"/>
    <property type="gene ID" value="TraesWEE_scaffold_010926_01G000600"/>
</dbReference>
<dbReference type="Proteomes" id="UP000815260">
    <property type="component" value="Chromosome 3A"/>
</dbReference>